<evidence type="ECO:0000313" key="3">
    <source>
        <dbReference type="Proteomes" id="UP000693946"/>
    </source>
</evidence>
<sequence length="128" mass="14357">MNLCSTEQGKNINSTSCVRDIFLSLHRLWSHKPVQVQYMLISSGTWASNPPAEEASQCITTTDERWRSFETSCQRKPITLLISCNSGERESCQFWFASDDDGGDGSAIYPGVNTSMQRGSEHFNRGNK</sequence>
<keyword evidence="3" id="KW-1185">Reference proteome</keyword>
<accession>A0AAV6R1I5</accession>
<evidence type="ECO:0000256" key="1">
    <source>
        <dbReference type="SAM" id="MobiDB-lite"/>
    </source>
</evidence>
<feature type="region of interest" description="Disordered" evidence="1">
    <location>
        <begin position="106"/>
        <end position="128"/>
    </location>
</feature>
<feature type="compositionally biased region" description="Basic and acidic residues" evidence="1">
    <location>
        <begin position="119"/>
        <end position="128"/>
    </location>
</feature>
<gene>
    <name evidence="2" type="ORF">JOB18_035570</name>
</gene>
<reference evidence="2 3" key="1">
    <citation type="journal article" date="2021" name="Sci. Rep.">
        <title>Chromosome anchoring in Senegalese sole (Solea senegalensis) reveals sex-associated markers and genome rearrangements in flatfish.</title>
        <authorList>
            <person name="Guerrero-Cozar I."/>
            <person name="Gomez-Garrido J."/>
            <person name="Berbel C."/>
            <person name="Martinez-Blanch J.F."/>
            <person name="Alioto T."/>
            <person name="Claros M.G."/>
            <person name="Gagnaire P.A."/>
            <person name="Manchado M."/>
        </authorList>
    </citation>
    <scope>NUCLEOTIDE SEQUENCE [LARGE SCALE GENOMIC DNA]</scope>
    <source>
        <strain evidence="2">Sse05_10M</strain>
    </source>
</reference>
<comment type="caution">
    <text evidence="2">The sequence shown here is derived from an EMBL/GenBank/DDBJ whole genome shotgun (WGS) entry which is preliminary data.</text>
</comment>
<dbReference type="EMBL" id="JAGKHQ010000014">
    <property type="protein sequence ID" value="KAG7499361.1"/>
    <property type="molecule type" value="Genomic_DNA"/>
</dbReference>
<dbReference type="AlphaFoldDB" id="A0AAV6R1I5"/>
<evidence type="ECO:0000313" key="2">
    <source>
        <dbReference type="EMBL" id="KAG7499361.1"/>
    </source>
</evidence>
<name>A0AAV6R1I5_SOLSE</name>
<dbReference type="Proteomes" id="UP000693946">
    <property type="component" value="Linkage Group LG21"/>
</dbReference>
<proteinExistence type="predicted"/>
<organism evidence="2 3">
    <name type="scientific">Solea senegalensis</name>
    <name type="common">Senegalese sole</name>
    <dbReference type="NCBI Taxonomy" id="28829"/>
    <lineage>
        <taxon>Eukaryota</taxon>
        <taxon>Metazoa</taxon>
        <taxon>Chordata</taxon>
        <taxon>Craniata</taxon>
        <taxon>Vertebrata</taxon>
        <taxon>Euteleostomi</taxon>
        <taxon>Actinopterygii</taxon>
        <taxon>Neopterygii</taxon>
        <taxon>Teleostei</taxon>
        <taxon>Neoteleostei</taxon>
        <taxon>Acanthomorphata</taxon>
        <taxon>Carangaria</taxon>
        <taxon>Pleuronectiformes</taxon>
        <taxon>Pleuronectoidei</taxon>
        <taxon>Soleidae</taxon>
        <taxon>Solea</taxon>
    </lineage>
</organism>
<protein>
    <submittedName>
        <fullName evidence="2">Uncharacterized protein</fullName>
    </submittedName>
</protein>